<feature type="transmembrane region" description="Helical" evidence="2">
    <location>
        <begin position="76"/>
        <end position="102"/>
    </location>
</feature>
<organism evidence="3 4">
    <name type="scientific">Phaseolus angularis</name>
    <name type="common">Azuki bean</name>
    <name type="synonym">Vigna angularis</name>
    <dbReference type="NCBI Taxonomy" id="3914"/>
    <lineage>
        <taxon>Eukaryota</taxon>
        <taxon>Viridiplantae</taxon>
        <taxon>Streptophyta</taxon>
        <taxon>Embryophyta</taxon>
        <taxon>Tracheophyta</taxon>
        <taxon>Spermatophyta</taxon>
        <taxon>Magnoliopsida</taxon>
        <taxon>eudicotyledons</taxon>
        <taxon>Gunneridae</taxon>
        <taxon>Pentapetalae</taxon>
        <taxon>rosids</taxon>
        <taxon>fabids</taxon>
        <taxon>Fabales</taxon>
        <taxon>Fabaceae</taxon>
        <taxon>Papilionoideae</taxon>
        <taxon>50 kb inversion clade</taxon>
        <taxon>NPAAA clade</taxon>
        <taxon>indigoferoid/millettioid clade</taxon>
        <taxon>Phaseoleae</taxon>
        <taxon>Vigna</taxon>
    </lineage>
</organism>
<evidence type="ECO:0000256" key="2">
    <source>
        <dbReference type="SAM" id="Phobius"/>
    </source>
</evidence>
<sequence length="392" mass="42890">MPSALQFQASRPSTVAPLTRHVFSANLHSHRSLSFTKLSSLPQPLYSFTVQPSHHTSAVGSPSLQHWNLTSRHVTVLNVFSCATAVCATWLFFSAIPTLLAFKKAAESMEKLMDATREELPNTMAAIRLSGMEISDLTTELSDIGQEITQGVRSSTRAVRLAEERLRRLTTVPSSASLQGTINSKGEDSDEPAVARTARGVREGIVKGRAMLQMFFTFTQFSSYTLQYKLFSVLRGDEVNSQLTRSELGWDSIEICGFSSCQFCQDPQTVPDFLLASDLCSISDFSVSFNICATSRSQFCIHCRQQIDTALGSTFSKARLDERSLKIRFWREIIGVGVEMEVGVGGIGVGGRGVLGKLVGFVGRRGRGGRKKEMAAHDSECRGGQRSGGKKP</sequence>
<comment type="caution">
    <text evidence="3">The sequence shown here is derived from an EMBL/GenBank/DDBJ whole genome shotgun (WGS) entry which is preliminary data.</text>
</comment>
<dbReference type="PANTHER" id="PTHR33825:SF5">
    <property type="entry name" value="TRANSMEMBRANE PROTEIN"/>
    <property type="match status" value="1"/>
</dbReference>
<reference evidence="3 4" key="1">
    <citation type="submission" date="2020-05" db="EMBL/GenBank/DDBJ databases">
        <title>Vigna angularis (adzuki bean) Var. LongXiaoDou No. 4 denovo assembly.</title>
        <authorList>
            <person name="Xiang H."/>
        </authorList>
    </citation>
    <scope>NUCLEOTIDE SEQUENCE [LARGE SCALE GENOMIC DNA]</scope>
    <source>
        <tissue evidence="3">Leaf</tissue>
    </source>
</reference>
<dbReference type="AlphaFoldDB" id="A0A8T0KIL3"/>
<accession>A0A8T0KIL3</accession>
<feature type="region of interest" description="Disordered" evidence="1">
    <location>
        <begin position="369"/>
        <end position="392"/>
    </location>
</feature>
<feature type="compositionally biased region" description="Basic and acidic residues" evidence="1">
    <location>
        <begin position="371"/>
        <end position="383"/>
    </location>
</feature>
<name>A0A8T0KIL3_PHAAN</name>
<protein>
    <submittedName>
        <fullName evidence="3">Uncharacterized protein</fullName>
    </submittedName>
</protein>
<dbReference type="Proteomes" id="UP000743370">
    <property type="component" value="Unassembled WGS sequence"/>
</dbReference>
<keyword evidence="2" id="KW-0472">Membrane</keyword>
<dbReference type="EMBL" id="JABFOF010000004">
    <property type="protein sequence ID" value="KAG2399494.1"/>
    <property type="molecule type" value="Genomic_DNA"/>
</dbReference>
<proteinExistence type="predicted"/>
<evidence type="ECO:0000313" key="4">
    <source>
        <dbReference type="Proteomes" id="UP000743370"/>
    </source>
</evidence>
<keyword evidence="2" id="KW-1133">Transmembrane helix</keyword>
<keyword evidence="2" id="KW-0812">Transmembrane</keyword>
<evidence type="ECO:0000313" key="3">
    <source>
        <dbReference type="EMBL" id="KAG2399494.1"/>
    </source>
</evidence>
<gene>
    <name evidence="3" type="ORF">HKW66_Vig0080240</name>
</gene>
<evidence type="ECO:0000256" key="1">
    <source>
        <dbReference type="SAM" id="MobiDB-lite"/>
    </source>
</evidence>
<dbReference type="PANTHER" id="PTHR33825">
    <property type="entry name" value="CHITINASE-LIKE PROTEIN"/>
    <property type="match status" value="1"/>
</dbReference>